<keyword evidence="8" id="KW-1185">Reference proteome</keyword>
<dbReference type="InterPro" id="IPR035979">
    <property type="entry name" value="RBD_domain_sf"/>
</dbReference>
<feature type="compositionally biased region" description="Basic and acidic residues" evidence="5">
    <location>
        <begin position="392"/>
        <end position="401"/>
    </location>
</feature>
<evidence type="ECO:0000256" key="1">
    <source>
        <dbReference type="ARBA" id="ARBA00004604"/>
    </source>
</evidence>
<dbReference type="PROSITE" id="PS50102">
    <property type="entry name" value="RRM"/>
    <property type="match status" value="1"/>
</dbReference>
<name>A0A176WAG8_MARPO</name>
<dbReference type="Gene3D" id="3.30.70.330">
    <property type="match status" value="1"/>
</dbReference>
<dbReference type="InterPro" id="IPR012677">
    <property type="entry name" value="Nucleotide-bd_a/b_plait_sf"/>
</dbReference>
<feature type="compositionally biased region" description="Polar residues" evidence="5">
    <location>
        <begin position="749"/>
        <end position="764"/>
    </location>
</feature>
<dbReference type="SMART" id="SM00360">
    <property type="entry name" value="RRM"/>
    <property type="match status" value="1"/>
</dbReference>
<feature type="region of interest" description="Disordered" evidence="5">
    <location>
        <begin position="638"/>
        <end position="726"/>
    </location>
</feature>
<dbReference type="GO" id="GO:0005730">
    <property type="term" value="C:nucleolus"/>
    <property type="evidence" value="ECO:0007669"/>
    <property type="project" value="UniProtKB-SubCell"/>
</dbReference>
<keyword evidence="3" id="KW-0539">Nucleus</keyword>
<evidence type="ECO:0000256" key="2">
    <source>
        <dbReference type="ARBA" id="ARBA00022884"/>
    </source>
</evidence>
<feature type="compositionally biased region" description="Polar residues" evidence="5">
    <location>
        <begin position="448"/>
        <end position="457"/>
    </location>
</feature>
<evidence type="ECO:0000313" key="7">
    <source>
        <dbReference type="EMBL" id="OAE29412.1"/>
    </source>
</evidence>
<feature type="compositionally biased region" description="Acidic residues" evidence="5">
    <location>
        <begin position="402"/>
        <end position="425"/>
    </location>
</feature>
<feature type="compositionally biased region" description="Basic and acidic residues" evidence="5">
    <location>
        <begin position="833"/>
        <end position="847"/>
    </location>
</feature>
<dbReference type="EMBL" id="LVLJ01001468">
    <property type="protein sequence ID" value="OAE29412.1"/>
    <property type="molecule type" value="Genomic_DNA"/>
</dbReference>
<evidence type="ECO:0000259" key="6">
    <source>
        <dbReference type="PROSITE" id="PS50102"/>
    </source>
</evidence>
<dbReference type="PANTHER" id="PTHR23099:SF0">
    <property type="entry name" value="GERM CELL NUCLEAR ACIDIC PROTEIN"/>
    <property type="match status" value="1"/>
</dbReference>
<feature type="region of interest" description="Disordered" evidence="5">
    <location>
        <begin position="743"/>
        <end position="786"/>
    </location>
</feature>
<comment type="subcellular location">
    <subcellularLocation>
        <location evidence="1">Nucleus</location>
        <location evidence="1">Nucleolus</location>
    </subcellularLocation>
</comment>
<dbReference type="CDD" id="cd12226">
    <property type="entry name" value="RRM_NOL8"/>
    <property type="match status" value="1"/>
</dbReference>
<feature type="compositionally biased region" description="Basic and acidic residues" evidence="5">
    <location>
        <begin position="660"/>
        <end position="687"/>
    </location>
</feature>
<dbReference type="InterPro" id="IPR034138">
    <property type="entry name" value="NOP8_RRM"/>
</dbReference>
<reference evidence="7" key="1">
    <citation type="submission" date="2016-03" db="EMBL/GenBank/DDBJ databases">
        <title>Mechanisms controlling the formation of the plant cell surface in tip-growing cells are functionally conserved among land plants.</title>
        <authorList>
            <person name="Honkanen S."/>
            <person name="Jones V.A."/>
            <person name="Morieri G."/>
            <person name="Champion C."/>
            <person name="Hetherington A.J."/>
            <person name="Kelly S."/>
            <person name="Saint-Marcoux D."/>
            <person name="Proust H."/>
            <person name="Prescott H."/>
            <person name="Dolan L."/>
        </authorList>
    </citation>
    <scope>NUCLEOTIDE SEQUENCE [LARGE SCALE GENOMIC DNA]</scope>
    <source>
        <tissue evidence="7">Whole gametophyte</tissue>
    </source>
</reference>
<evidence type="ECO:0000256" key="3">
    <source>
        <dbReference type="ARBA" id="ARBA00023242"/>
    </source>
</evidence>
<accession>A0A176WAG8</accession>
<feature type="compositionally biased region" description="Acidic residues" evidence="5">
    <location>
        <begin position="592"/>
        <end position="602"/>
    </location>
</feature>
<dbReference type="GO" id="GO:0003723">
    <property type="term" value="F:RNA binding"/>
    <property type="evidence" value="ECO:0007669"/>
    <property type="project" value="UniProtKB-UniRule"/>
</dbReference>
<organism evidence="7 8">
    <name type="scientific">Marchantia polymorpha subsp. ruderalis</name>
    <dbReference type="NCBI Taxonomy" id="1480154"/>
    <lineage>
        <taxon>Eukaryota</taxon>
        <taxon>Viridiplantae</taxon>
        <taxon>Streptophyta</taxon>
        <taxon>Embryophyta</taxon>
        <taxon>Marchantiophyta</taxon>
        <taxon>Marchantiopsida</taxon>
        <taxon>Marchantiidae</taxon>
        <taxon>Marchantiales</taxon>
        <taxon>Marchantiaceae</taxon>
        <taxon>Marchantia</taxon>
    </lineage>
</organism>
<comment type="caution">
    <text evidence="7">The sequence shown here is derived from an EMBL/GenBank/DDBJ whole genome shotgun (WGS) entry which is preliminary data.</text>
</comment>
<dbReference type="Proteomes" id="UP000077202">
    <property type="component" value="Unassembled WGS sequence"/>
</dbReference>
<evidence type="ECO:0000313" key="8">
    <source>
        <dbReference type="Proteomes" id="UP000077202"/>
    </source>
</evidence>
<proteinExistence type="predicted"/>
<dbReference type="SUPFAM" id="SSF54928">
    <property type="entry name" value="RNA-binding domain, RBD"/>
    <property type="match status" value="1"/>
</dbReference>
<feature type="compositionally biased region" description="Acidic residues" evidence="5">
    <location>
        <begin position="347"/>
        <end position="358"/>
    </location>
</feature>
<dbReference type="PANTHER" id="PTHR23099">
    <property type="entry name" value="TRANSCRIPTIONAL REGULATOR"/>
    <property type="match status" value="1"/>
</dbReference>
<evidence type="ECO:0000256" key="4">
    <source>
        <dbReference type="PROSITE-ProRule" id="PRU00176"/>
    </source>
</evidence>
<feature type="compositionally biased region" description="Basic residues" evidence="5">
    <location>
        <begin position="434"/>
        <end position="447"/>
    </location>
</feature>
<dbReference type="Pfam" id="PF00076">
    <property type="entry name" value="RRM_1"/>
    <property type="match status" value="1"/>
</dbReference>
<keyword evidence="2 4" id="KW-0694">RNA-binding</keyword>
<dbReference type="AlphaFoldDB" id="A0A176WAG8"/>
<feature type="compositionally biased region" description="Basic and acidic residues" evidence="5">
    <location>
        <begin position="308"/>
        <end position="337"/>
    </location>
</feature>
<feature type="compositionally biased region" description="Acidic residues" evidence="5">
    <location>
        <begin position="370"/>
        <end position="380"/>
    </location>
</feature>
<dbReference type="InterPro" id="IPR000504">
    <property type="entry name" value="RRM_dom"/>
</dbReference>
<feature type="compositionally biased region" description="Acidic residues" evidence="5">
    <location>
        <begin position="566"/>
        <end position="585"/>
    </location>
</feature>
<feature type="domain" description="RRM" evidence="6">
    <location>
        <begin position="10"/>
        <end position="89"/>
    </location>
</feature>
<feature type="region of interest" description="Disordered" evidence="5">
    <location>
        <begin position="249"/>
        <end position="613"/>
    </location>
</feature>
<gene>
    <name evidence="7" type="ORF">AXG93_2090s1190</name>
</gene>
<evidence type="ECO:0000256" key="5">
    <source>
        <dbReference type="SAM" id="MobiDB-lite"/>
    </source>
</evidence>
<feature type="region of interest" description="Disordered" evidence="5">
    <location>
        <begin position="812"/>
        <end position="858"/>
    </location>
</feature>
<protein>
    <recommendedName>
        <fullName evidence="6">RRM domain-containing protein</fullName>
    </recommendedName>
</protein>
<feature type="compositionally biased region" description="Basic and acidic residues" evidence="5">
    <location>
        <begin position="519"/>
        <end position="535"/>
    </location>
</feature>
<feature type="compositionally biased region" description="Low complexity" evidence="5">
    <location>
        <begin position="359"/>
        <end position="369"/>
    </location>
</feature>
<sequence length="1027" mass="113115">MDHKEEVGKIRLFVGGLASGVSAVDLKERFAPLGTVLSVAIPSAKYGSHRGFAYVDFLPSSEASLKKLISSYNGCKWRGGLLRIEQAKQHYVDKLQKEWTAEAEALAAEEAERNRKDEDVPVLAAPKQPKSWPLMLLEQPEKPDKWKKKRDFEQGAEVDGVKLFFPSLKKLKTVPSRGLGKHKRSFQRVESLPVNELSTCDCEKSLRTGSCDCSKIQSGYAREDLASIGEDEAVSMEIAKERQRQLDLLSRMFPSDSPRKSKVGKEFSTTSPSTGVEVKKSLSSVGTDKKMVPQIDAPQSPQSPAETGEDRMELIRPPRKEEPSKFTPKAAEEKISEPAKVSQSPPEEQEMEEEEPEICEPAKVSQSPPEEQEVEEDEPEMWLSFMDTTPLPEKREDKVSEFELDELELMLSEDEEESEEEEEALEPIPEAPKKKAKRKKKKGKKSKQLTTPSNEPKSSVIGADEVQIGLKRKEGSPSPSGDEADVTPPESENGDEAEVTPPESENGDEAEVTPPESENGSRLEKAAPMAHKDEGENQDGPTFVKASSRMTDERLDPEPADSTMWDSDEGSESAEDEAELSEDEFFLGGTSSEDEISEEETENAPPIVEDRDEYFVGATSSDESLDSEPELDLWVSGIDETERAPLSGKPVAAVVSTKQSKKDPPKPRARRSTSEKTPRDFSKDKPVDSGQAVESAPSFIDPVVAVGSPEAEKNLPNPAALESTSQDNAAELFRSIPVGENHVAKQEQESSLEIATTVPPSSKTEVAAANGSEETEAPAPKRNELTRATWKSLVGETGRVVFSLQQLTGAVLPPATTPRDETPAAEDTPMEEISSRSDPIEGNDHTKTSLATNQPDRKKQGAFIGQNMMTKSVLATSEVDAPPQIHFPSDSGVCSFMKSPNAEKEWLATKSDLRTDYRSKHKQAVKKSKKLRDISANNVKCKQLSCPVKRVLRAARYYGRLNQLRVLCQDKPIGSNNKKMMARIRGPMPFGSSSRYFCAGPMPCSPFQYALGCLKVVLHKDYGHRVQ</sequence>